<dbReference type="InterPro" id="IPR019605">
    <property type="entry name" value="Misato_II_tubulin-like"/>
</dbReference>
<reference evidence="9 10" key="1">
    <citation type="journal article" date="2013" name="BMC Genomics">
        <title>High quality de novo sequencing and assembly of the Saccharomyces arboricolus genome.</title>
        <authorList>
            <person name="Liti G."/>
            <person name="Nguyen Ba A.N."/>
            <person name="Blythe M."/>
            <person name="Mueller C.A."/>
            <person name="Bergstroem A."/>
            <person name="Cubillos F.A."/>
            <person name="Dafhnis-Calas F."/>
            <person name="Khoshraftar S."/>
            <person name="Malla S."/>
            <person name="Mehta N."/>
            <person name="Siow C.C."/>
            <person name="Warringer J."/>
            <person name="Moses A.M."/>
            <person name="Louis E.J."/>
            <person name="Nieduszynski C.A."/>
        </authorList>
    </citation>
    <scope>NUCLEOTIDE SEQUENCE [LARGE SCALE GENOMIC DNA]</scope>
    <source>
        <strain evidence="10">H-6 / AS 2.3317 / CBS 10644</strain>
    </source>
</reference>
<name>J8Q6C8_SACAR</name>
<dbReference type="AlphaFoldDB" id="J8Q6C8"/>
<keyword evidence="6" id="KW-0496">Mitochondrion</keyword>
<dbReference type="SUPFAM" id="SSF52490">
    <property type="entry name" value="Tubulin nucleotide-binding domain-like"/>
    <property type="match status" value="1"/>
</dbReference>
<sequence>MHEVVTISVSQRANHLNTQFFNIQEGYLKLSKEEQVNDSKIFLNPTIDKVSKTISYTPRTLFWDARTGNGSLGTFQYSETQDYLFGNEEVFKDQTAIKTHPKIPKSEYQNALDAGIQLPTLTKENTKYWSDYSKLIYGPSSFNMLKDWYHDVANPNQPDFQNLGERRFNKYSIGYDEFAENYSQEFFDGNFHTELEKCDTLQGLNIVTDVESGWGGFSSALLLELRNELPKKTIFSWGYNEDDPFTNELSMKRVTKKWLPILSTKLRSTMNIMQESDLYFPLHASTELTNWKIAGKTCKVLDSINATISQSNLEQRKTMDHITTSVTLGDSSRNMVTEMVIGNNDYSFCSRIVPLKNSHKHNGHHIFSSCLINREDEKHQNDPNYGSRGKPSEMFTHRYFPSDTIPAEFSHDCEFSLKLSSSEKNRDVFKHWNEFVTRYFKYDEDREELKNQLCDRASAYESGWYDDEDSGDDDM</sequence>
<dbReference type="GO" id="GO:0007005">
    <property type="term" value="P:mitochondrion organization"/>
    <property type="evidence" value="ECO:0007669"/>
    <property type="project" value="InterPro"/>
</dbReference>
<dbReference type="PANTHER" id="PTHR13391">
    <property type="entry name" value="MITOCHONDRIAL DISTRIBUTION REGULATOR MISATO"/>
    <property type="match status" value="1"/>
</dbReference>
<gene>
    <name evidence="9" type="ORF">SU7_0717</name>
</gene>
<dbReference type="Gene3D" id="3.40.50.1440">
    <property type="entry name" value="Tubulin/FtsZ, GTPase domain"/>
    <property type="match status" value="1"/>
</dbReference>
<feature type="domain" description="Misato Segment II tubulin-like" evidence="7">
    <location>
        <begin position="2"/>
        <end position="113"/>
    </location>
</feature>
<dbReference type="GO" id="GO:0005739">
    <property type="term" value="C:mitochondrion"/>
    <property type="evidence" value="ECO:0007669"/>
    <property type="project" value="UniProtKB-SubCell"/>
</dbReference>
<organism evidence="9 10">
    <name type="scientific">Saccharomyces arboricola (strain H-6 / AS 2.3317 / CBS 10644)</name>
    <name type="common">Yeast</name>
    <dbReference type="NCBI Taxonomy" id="1160507"/>
    <lineage>
        <taxon>Eukaryota</taxon>
        <taxon>Fungi</taxon>
        <taxon>Dikarya</taxon>
        <taxon>Ascomycota</taxon>
        <taxon>Saccharomycotina</taxon>
        <taxon>Saccharomycetes</taxon>
        <taxon>Saccharomycetales</taxon>
        <taxon>Saccharomycetaceae</taxon>
        <taxon>Saccharomyces</taxon>
    </lineage>
</organism>
<dbReference type="InterPro" id="IPR029209">
    <property type="entry name" value="DML1/Misato_tubulin"/>
</dbReference>
<dbReference type="Pfam" id="PF14881">
    <property type="entry name" value="Tubulin_3"/>
    <property type="match status" value="1"/>
</dbReference>
<evidence type="ECO:0000313" key="10">
    <source>
        <dbReference type="Proteomes" id="UP000006968"/>
    </source>
</evidence>
<dbReference type="Proteomes" id="UP000006968">
    <property type="component" value="Chromosome IV"/>
</dbReference>
<comment type="subcellular location">
    <subcellularLocation>
        <location evidence="2">Mitochondrion</location>
    </subcellularLocation>
</comment>
<comment type="function">
    <text evidence="1">Involved in the partitioning of the mitochondrial organelle and mitochondrial DNA (mtDNA) inheritance.</text>
</comment>
<feature type="domain" description="DML1/Misato tubulin" evidence="8">
    <location>
        <begin position="119"/>
        <end position="304"/>
    </location>
</feature>
<evidence type="ECO:0000256" key="3">
    <source>
        <dbReference type="ARBA" id="ARBA00008507"/>
    </source>
</evidence>
<proteinExistence type="inferred from homology"/>
<evidence type="ECO:0000259" key="8">
    <source>
        <dbReference type="Pfam" id="PF14881"/>
    </source>
</evidence>
<dbReference type="Pfam" id="PF10644">
    <property type="entry name" value="Misat_Tub_SegII"/>
    <property type="match status" value="1"/>
</dbReference>
<keyword evidence="10" id="KW-1185">Reference proteome</keyword>
<evidence type="ECO:0000256" key="6">
    <source>
        <dbReference type="ARBA" id="ARBA00023128"/>
    </source>
</evidence>
<evidence type="ECO:0000256" key="4">
    <source>
        <dbReference type="ARBA" id="ARBA00014097"/>
    </source>
</evidence>
<comment type="similarity">
    <text evidence="3">Belongs to the misato family.</text>
</comment>
<evidence type="ECO:0000313" key="9">
    <source>
        <dbReference type="EMBL" id="EJS44171.1"/>
    </source>
</evidence>
<dbReference type="EMBL" id="ALIE01000045">
    <property type="protein sequence ID" value="EJS44171.1"/>
    <property type="molecule type" value="Genomic_DNA"/>
</dbReference>
<dbReference type="OrthoDB" id="271881at2759"/>
<protein>
    <recommendedName>
        <fullName evidence="4">Protein DML1</fullName>
    </recommendedName>
    <alternativeName>
        <fullName evidence="5">Protein dml1</fullName>
    </alternativeName>
</protein>
<dbReference type="HOGENOM" id="CLU_022511_2_2_1"/>
<accession>J8Q6C8</accession>
<evidence type="ECO:0000256" key="5">
    <source>
        <dbReference type="ARBA" id="ARBA00022030"/>
    </source>
</evidence>
<comment type="caution">
    <text evidence="9">The sequence shown here is derived from an EMBL/GenBank/DDBJ whole genome shotgun (WGS) entry which is preliminary data.</text>
</comment>
<evidence type="ECO:0000256" key="2">
    <source>
        <dbReference type="ARBA" id="ARBA00004173"/>
    </source>
</evidence>
<dbReference type="InterPro" id="IPR049942">
    <property type="entry name" value="DML1/Misato"/>
</dbReference>
<dbReference type="PANTHER" id="PTHR13391:SF0">
    <property type="entry name" value="PROTEIN MISATO HOMOLOG 1"/>
    <property type="match status" value="1"/>
</dbReference>
<evidence type="ECO:0000259" key="7">
    <source>
        <dbReference type="Pfam" id="PF10644"/>
    </source>
</evidence>
<dbReference type="InterPro" id="IPR036525">
    <property type="entry name" value="Tubulin/FtsZ_GTPase_sf"/>
</dbReference>
<evidence type="ECO:0000256" key="1">
    <source>
        <dbReference type="ARBA" id="ARBA00003757"/>
    </source>
</evidence>